<dbReference type="Pfam" id="PF03167">
    <property type="entry name" value="UDG"/>
    <property type="match status" value="1"/>
</dbReference>
<keyword evidence="7" id="KW-0408">Iron</keyword>
<dbReference type="Gene3D" id="3.40.470.10">
    <property type="entry name" value="Uracil-DNA glycosylase-like domain"/>
    <property type="match status" value="1"/>
</dbReference>
<accession>A0ABU5VZ61</accession>
<dbReference type="InterPro" id="IPR036895">
    <property type="entry name" value="Uracil-DNA_glycosylase-like_sf"/>
</dbReference>
<name>A0ABU5VZ61_9BACT</name>
<feature type="domain" description="Uracil-DNA glycosylase-like" evidence="10">
    <location>
        <begin position="294"/>
        <end position="450"/>
    </location>
</feature>
<keyword evidence="8" id="KW-0411">Iron-sulfur</keyword>
<dbReference type="Pfam" id="PF13566">
    <property type="entry name" value="DUF4130"/>
    <property type="match status" value="1"/>
</dbReference>
<evidence type="ECO:0000256" key="6">
    <source>
        <dbReference type="ARBA" id="ARBA00022801"/>
    </source>
</evidence>
<keyword evidence="3" id="KW-0004">4Fe-4S</keyword>
<dbReference type="SMART" id="SM00986">
    <property type="entry name" value="UDG"/>
    <property type="match status" value="1"/>
</dbReference>
<dbReference type="SMART" id="SM00987">
    <property type="entry name" value="UreE_C"/>
    <property type="match status" value="1"/>
</dbReference>
<dbReference type="NCBIfam" id="TIGR00758">
    <property type="entry name" value="UDG_fam4"/>
    <property type="match status" value="1"/>
</dbReference>
<dbReference type="NCBIfam" id="TIGR03915">
    <property type="entry name" value="SAM_7_link_chp"/>
    <property type="match status" value="1"/>
</dbReference>
<evidence type="ECO:0000256" key="3">
    <source>
        <dbReference type="ARBA" id="ARBA00022485"/>
    </source>
</evidence>
<dbReference type="PANTHER" id="PTHR33693">
    <property type="entry name" value="TYPE-5 URACIL-DNA GLYCOSYLASE"/>
    <property type="match status" value="1"/>
</dbReference>
<dbReference type="CDD" id="cd10030">
    <property type="entry name" value="UDG-F4_TTUDGA_SPO1dp_like"/>
    <property type="match status" value="1"/>
</dbReference>
<dbReference type="InterPro" id="IPR023875">
    <property type="entry name" value="DNA_repair_put"/>
</dbReference>
<proteinExistence type="inferred from homology"/>
<keyword evidence="5" id="KW-0227">DNA damage</keyword>
<comment type="similarity">
    <text evidence="1">Belongs to the uracil-DNA glycosylase (UDG) superfamily. Type 4 (UDGa) family.</text>
</comment>
<evidence type="ECO:0000256" key="8">
    <source>
        <dbReference type="ARBA" id="ARBA00023014"/>
    </source>
</evidence>
<comment type="caution">
    <text evidence="11">The sequence shown here is derived from an EMBL/GenBank/DDBJ whole genome shotgun (WGS) entry which is preliminary data.</text>
</comment>
<dbReference type="NCBIfam" id="TIGR03914">
    <property type="entry name" value="UDG_fam_dom"/>
    <property type="match status" value="1"/>
</dbReference>
<dbReference type="InterPro" id="IPR051536">
    <property type="entry name" value="UDG_Type-4/5"/>
</dbReference>
<evidence type="ECO:0000256" key="7">
    <source>
        <dbReference type="ARBA" id="ARBA00023004"/>
    </source>
</evidence>
<evidence type="ECO:0000256" key="2">
    <source>
        <dbReference type="ARBA" id="ARBA00019403"/>
    </source>
</evidence>
<organism evidence="11 12">
    <name type="scientific">Bacteriovorax antarcticus</name>
    <dbReference type="NCBI Taxonomy" id="3088717"/>
    <lineage>
        <taxon>Bacteria</taxon>
        <taxon>Pseudomonadati</taxon>
        <taxon>Bdellovibrionota</taxon>
        <taxon>Bacteriovoracia</taxon>
        <taxon>Bacteriovoracales</taxon>
        <taxon>Bacteriovoracaceae</taxon>
        <taxon>Bacteriovorax</taxon>
    </lineage>
</organism>
<dbReference type="InterPro" id="IPR005273">
    <property type="entry name" value="Ura-DNA_glyco_family4"/>
</dbReference>
<evidence type="ECO:0000313" key="12">
    <source>
        <dbReference type="Proteomes" id="UP001302274"/>
    </source>
</evidence>
<evidence type="ECO:0000256" key="1">
    <source>
        <dbReference type="ARBA" id="ARBA00006521"/>
    </source>
</evidence>
<evidence type="ECO:0000313" key="11">
    <source>
        <dbReference type="EMBL" id="MEA9357668.1"/>
    </source>
</evidence>
<dbReference type="RefSeq" id="WP_323577777.1">
    <property type="nucleotide sequence ID" value="NZ_JAYGJQ010000002.1"/>
</dbReference>
<dbReference type="EMBL" id="JAYGJQ010000002">
    <property type="protein sequence ID" value="MEA9357668.1"/>
    <property type="molecule type" value="Genomic_DNA"/>
</dbReference>
<evidence type="ECO:0000256" key="4">
    <source>
        <dbReference type="ARBA" id="ARBA00022723"/>
    </source>
</evidence>
<evidence type="ECO:0000256" key="5">
    <source>
        <dbReference type="ARBA" id="ARBA00022763"/>
    </source>
</evidence>
<dbReference type="PANTHER" id="PTHR33693:SF9">
    <property type="entry name" value="TYPE-4 URACIL-DNA GLYCOSYLASE"/>
    <property type="match status" value="1"/>
</dbReference>
<dbReference type="InterPro" id="IPR005122">
    <property type="entry name" value="Uracil-DNA_glycosylase-like"/>
</dbReference>
<evidence type="ECO:0000256" key="9">
    <source>
        <dbReference type="ARBA" id="ARBA00023204"/>
    </source>
</evidence>
<dbReference type="SUPFAM" id="SSF52141">
    <property type="entry name" value="Uracil-DNA glycosylase-like"/>
    <property type="match status" value="1"/>
</dbReference>
<sequence length="480" mass="55028">MKIVSIEPTFESWRKNARTLLEDKIHFEDVVWQTTTTGSLFDCMPDDHRQKPSTVKIPREFIKDAAFVSTYNDDSTWSLLYRLLYRIAYEQKKLMDNPLDNDVLDFHRRMKLVGRDLHKMHAFVRFKEIKHNDESIYMAWHRPDHRILKLSAPFFTDRFNGMNWIIFTEDESMSWINNELSFGPGISQKEAEAYDETEELWKTYYASTFNPARLKVKMMKSELPVRHWATLPEAQLIDGLIKEAPYMVDRFIETQRTSAVASIPVNVSSLSELRTALPNCSACTICSKATNPVFGEGPVNADIVFVGEQPGLEEDIAGSPFVGPAGRLFMQALEEADIKREDVYLTNAVKAFKWKDQDGFKKHVNPSSFEISACRPWVKAELEMIRPKILVCLGASAAQSVFGKVMKVHDSHGKVFQTSLSDYTIILPHPSAILRMPDLQEQERMLVQFLNDISDLKDLLEMKPLSLVAKNSNFLQAAFN</sequence>
<dbReference type="InterPro" id="IPR025404">
    <property type="entry name" value="DUF4130"/>
</dbReference>
<keyword evidence="4" id="KW-0479">Metal-binding</keyword>
<reference evidence="11 12" key="1">
    <citation type="submission" date="2023-11" db="EMBL/GenBank/DDBJ databases">
        <title>A Novel Polar Bacteriovorax (B. antarcticus) Isolated from the Biocrust in Antarctica.</title>
        <authorList>
            <person name="Mun W."/>
            <person name="Choi S.Y."/>
            <person name="Mitchell R.J."/>
        </authorList>
    </citation>
    <scope>NUCLEOTIDE SEQUENCE [LARGE SCALE GENOMIC DNA]</scope>
    <source>
        <strain evidence="11 12">PP10</strain>
    </source>
</reference>
<keyword evidence="9" id="KW-0234">DNA repair</keyword>
<gene>
    <name evidence="11" type="ORF">SHI21_15670</name>
</gene>
<keyword evidence="6" id="KW-0378">Hydrolase</keyword>
<keyword evidence="12" id="KW-1185">Reference proteome</keyword>
<protein>
    <recommendedName>
        <fullName evidence="2">Type-4 uracil-DNA glycosylase</fullName>
    </recommendedName>
</protein>
<evidence type="ECO:0000259" key="10">
    <source>
        <dbReference type="SMART" id="SM00986"/>
    </source>
</evidence>
<dbReference type="Proteomes" id="UP001302274">
    <property type="component" value="Unassembled WGS sequence"/>
</dbReference>